<sequence>MPRKAARGVCRAAGSGTRKLVQQSVKDEEEMGAEKPTVVNDDKKEDGVVSRATRKRSVVNYAEDDEDEEEKKAVPKKRGRKPKSDVATPPRRIAADHELTACREETEDEATVLASDNEVLRSSRNGGAAVSTKATRNIQNAKTRVEKPASRKRRHSEGLQEDDEELSSDSSGEIVVKRRREPIYNSLLFVNSGTNQASRSFNFSLSDNYYAAYLPLPRMVEVLDWKWNEIIPEEVRQLMLSEMPIAESLDPVKSPNVHERDALGRRTLLWATLHHKDISRNREDRHSGKMRFVQKSVYRQLYQGEKYKFYGDAGHVIARTLGGSDSLDNLFIQNTEEANFQLAHYCFICEKSVYWFMSHFLMHGEVLDQVCDHPGCNYKTHRADILQRHKKKHNK</sequence>
<dbReference type="Proteomes" id="UP000218231">
    <property type="component" value="Unassembled WGS sequence"/>
</dbReference>
<dbReference type="AlphaFoldDB" id="A0A2A2LVK3"/>
<evidence type="ECO:0000313" key="2">
    <source>
        <dbReference type="EMBL" id="PAV90210.1"/>
    </source>
</evidence>
<feature type="compositionally biased region" description="Basic and acidic residues" evidence="1">
    <location>
        <begin position="93"/>
        <end position="104"/>
    </location>
</feature>
<reference evidence="2 3" key="1">
    <citation type="journal article" date="2017" name="Curr. Biol.">
        <title>Genome architecture and evolution of a unichromosomal asexual nematode.</title>
        <authorList>
            <person name="Fradin H."/>
            <person name="Zegar C."/>
            <person name="Gutwein M."/>
            <person name="Lucas J."/>
            <person name="Kovtun M."/>
            <person name="Corcoran D."/>
            <person name="Baugh L.R."/>
            <person name="Kiontke K."/>
            <person name="Gunsalus K."/>
            <person name="Fitch D.H."/>
            <person name="Piano F."/>
        </authorList>
    </citation>
    <scope>NUCLEOTIDE SEQUENCE [LARGE SCALE GENOMIC DNA]</scope>
    <source>
        <strain evidence="2">PF1309</strain>
    </source>
</reference>
<feature type="compositionally biased region" description="Polar residues" evidence="1">
    <location>
        <begin position="132"/>
        <end position="142"/>
    </location>
</feature>
<gene>
    <name evidence="2" type="ORF">WR25_05663</name>
</gene>
<comment type="caution">
    <text evidence="2">The sequence shown here is derived from an EMBL/GenBank/DDBJ whole genome shotgun (WGS) entry which is preliminary data.</text>
</comment>
<organism evidence="2 3">
    <name type="scientific">Diploscapter pachys</name>
    <dbReference type="NCBI Taxonomy" id="2018661"/>
    <lineage>
        <taxon>Eukaryota</taxon>
        <taxon>Metazoa</taxon>
        <taxon>Ecdysozoa</taxon>
        <taxon>Nematoda</taxon>
        <taxon>Chromadorea</taxon>
        <taxon>Rhabditida</taxon>
        <taxon>Rhabditina</taxon>
        <taxon>Rhabditomorpha</taxon>
        <taxon>Rhabditoidea</taxon>
        <taxon>Rhabditidae</taxon>
        <taxon>Diploscapter</taxon>
    </lineage>
</organism>
<dbReference type="EMBL" id="LIAE01006389">
    <property type="protein sequence ID" value="PAV90210.1"/>
    <property type="molecule type" value="Genomic_DNA"/>
</dbReference>
<evidence type="ECO:0000256" key="1">
    <source>
        <dbReference type="SAM" id="MobiDB-lite"/>
    </source>
</evidence>
<keyword evidence="3" id="KW-1185">Reference proteome</keyword>
<evidence type="ECO:0000313" key="3">
    <source>
        <dbReference type="Proteomes" id="UP000218231"/>
    </source>
</evidence>
<accession>A0A2A2LVK3</accession>
<feature type="region of interest" description="Disordered" evidence="1">
    <location>
        <begin position="1"/>
        <end position="171"/>
    </location>
</feature>
<proteinExistence type="predicted"/>
<name>A0A2A2LVK3_9BILA</name>
<protein>
    <submittedName>
        <fullName evidence="2">Uncharacterized protein</fullName>
    </submittedName>
</protein>